<evidence type="ECO:0000313" key="3">
    <source>
        <dbReference type="EMBL" id="AAL86483.1"/>
    </source>
</evidence>
<feature type="region of interest" description="Disordered" evidence="1">
    <location>
        <begin position="46"/>
        <end position="143"/>
    </location>
</feature>
<feature type="signal peptide" evidence="2">
    <location>
        <begin position="1"/>
        <end position="33"/>
    </location>
</feature>
<feature type="compositionally biased region" description="Basic and acidic residues" evidence="1">
    <location>
        <begin position="97"/>
        <end position="109"/>
    </location>
</feature>
<feature type="chain" id="PRO_5024398076" evidence="2">
    <location>
        <begin position="34"/>
        <end position="296"/>
    </location>
</feature>
<proteinExistence type="predicted"/>
<dbReference type="EMBL" id="AC077693">
    <property type="protein sequence ID" value="AAL86483.1"/>
    <property type="molecule type" value="Genomic_DNA"/>
</dbReference>
<accession>Q7G1N8</accession>
<feature type="compositionally biased region" description="Pro residues" evidence="1">
    <location>
        <begin position="268"/>
        <end position="280"/>
    </location>
</feature>
<dbReference type="AlphaFoldDB" id="Q7G1N8"/>
<feature type="region of interest" description="Disordered" evidence="1">
    <location>
        <begin position="252"/>
        <end position="296"/>
    </location>
</feature>
<feature type="compositionally biased region" description="Basic residues" evidence="1">
    <location>
        <begin position="59"/>
        <end position="77"/>
    </location>
</feature>
<dbReference type="Proteomes" id="UP000000763">
    <property type="component" value="Chromosome 10"/>
</dbReference>
<feature type="compositionally biased region" description="Polar residues" evidence="1">
    <location>
        <begin position="126"/>
        <end position="143"/>
    </location>
</feature>
<reference evidence="4" key="1">
    <citation type="journal article" date="2005" name="Nature">
        <title>The map-based sequence of the rice genome.</title>
        <authorList>
            <consortium name="International rice genome sequencing project (IRGSP)"/>
            <person name="Matsumoto T."/>
            <person name="Wu J."/>
            <person name="Kanamori H."/>
            <person name="Katayose Y."/>
            <person name="Fujisawa M."/>
            <person name="Namiki N."/>
            <person name="Mizuno H."/>
            <person name="Yamamoto K."/>
            <person name="Antonio B.A."/>
            <person name="Baba T."/>
            <person name="Sakata K."/>
            <person name="Nagamura Y."/>
            <person name="Aoki H."/>
            <person name="Arikawa K."/>
            <person name="Arita K."/>
            <person name="Bito T."/>
            <person name="Chiden Y."/>
            <person name="Fujitsuka N."/>
            <person name="Fukunaka R."/>
            <person name="Hamada M."/>
            <person name="Harada C."/>
            <person name="Hayashi A."/>
            <person name="Hijishita S."/>
            <person name="Honda M."/>
            <person name="Hosokawa S."/>
            <person name="Ichikawa Y."/>
            <person name="Idonuma A."/>
            <person name="Iijima M."/>
            <person name="Ikeda M."/>
            <person name="Ikeno M."/>
            <person name="Ito K."/>
            <person name="Ito S."/>
            <person name="Ito T."/>
            <person name="Ito Y."/>
            <person name="Ito Y."/>
            <person name="Iwabuchi A."/>
            <person name="Kamiya K."/>
            <person name="Karasawa W."/>
            <person name="Kurita K."/>
            <person name="Katagiri S."/>
            <person name="Kikuta A."/>
            <person name="Kobayashi H."/>
            <person name="Kobayashi N."/>
            <person name="Machita K."/>
            <person name="Maehara T."/>
            <person name="Masukawa M."/>
            <person name="Mizubayashi T."/>
            <person name="Mukai Y."/>
            <person name="Nagasaki H."/>
            <person name="Nagata Y."/>
            <person name="Naito S."/>
            <person name="Nakashima M."/>
            <person name="Nakama Y."/>
            <person name="Nakamichi Y."/>
            <person name="Nakamura M."/>
            <person name="Meguro A."/>
            <person name="Negishi M."/>
            <person name="Ohta I."/>
            <person name="Ohta T."/>
            <person name="Okamoto M."/>
            <person name="Ono N."/>
            <person name="Saji S."/>
            <person name="Sakaguchi M."/>
            <person name="Sakai K."/>
            <person name="Shibata M."/>
            <person name="Shimokawa T."/>
            <person name="Song J."/>
            <person name="Takazaki Y."/>
            <person name="Terasawa K."/>
            <person name="Tsugane M."/>
            <person name="Tsuji K."/>
            <person name="Ueda S."/>
            <person name="Waki K."/>
            <person name="Yamagata H."/>
            <person name="Yamamoto M."/>
            <person name="Yamamoto S."/>
            <person name="Yamane H."/>
            <person name="Yoshiki S."/>
            <person name="Yoshihara R."/>
            <person name="Yukawa K."/>
            <person name="Zhong H."/>
            <person name="Yano M."/>
            <person name="Yuan Q."/>
            <person name="Ouyang S."/>
            <person name="Liu J."/>
            <person name="Jones K.M."/>
            <person name="Gansberger K."/>
            <person name="Moffat K."/>
            <person name="Hill J."/>
            <person name="Bera J."/>
            <person name="Fadrosh D."/>
            <person name="Jin S."/>
            <person name="Johri S."/>
            <person name="Kim M."/>
            <person name="Overton L."/>
            <person name="Reardon M."/>
            <person name="Tsitrin T."/>
            <person name="Vuong H."/>
            <person name="Weaver B."/>
            <person name="Ciecko A."/>
            <person name="Tallon L."/>
            <person name="Jackson J."/>
            <person name="Pai G."/>
            <person name="Aken S.V."/>
            <person name="Utterback T."/>
            <person name="Reidmuller S."/>
            <person name="Feldblyum T."/>
            <person name="Hsiao J."/>
            <person name="Zismann V."/>
            <person name="Iobst S."/>
            <person name="de Vazeille A.R."/>
            <person name="Buell C.R."/>
            <person name="Ying K."/>
            <person name="Li Y."/>
            <person name="Lu T."/>
            <person name="Huang Y."/>
            <person name="Zhao Q."/>
            <person name="Feng Q."/>
            <person name="Zhang L."/>
            <person name="Zhu J."/>
            <person name="Weng Q."/>
            <person name="Mu J."/>
            <person name="Lu Y."/>
            <person name="Fan D."/>
            <person name="Liu Y."/>
            <person name="Guan J."/>
            <person name="Zhang Y."/>
            <person name="Yu S."/>
            <person name="Liu X."/>
            <person name="Zhang Y."/>
            <person name="Hong G."/>
            <person name="Han B."/>
            <person name="Choisne N."/>
            <person name="Demange N."/>
            <person name="Orjeda G."/>
            <person name="Samain S."/>
            <person name="Cattolico L."/>
            <person name="Pelletier E."/>
            <person name="Couloux A."/>
            <person name="Segurens B."/>
            <person name="Wincker P."/>
            <person name="D'Hont A."/>
            <person name="Scarpelli C."/>
            <person name="Weissenbach J."/>
            <person name="Salanoubat M."/>
            <person name="Quetier F."/>
            <person name="Yu Y."/>
            <person name="Kim H.R."/>
            <person name="Rambo T."/>
            <person name="Currie J."/>
            <person name="Collura K."/>
            <person name="Luo M."/>
            <person name="Yang T."/>
            <person name="Ammiraju J.S.S."/>
            <person name="Engler F."/>
            <person name="Soderlund C."/>
            <person name="Wing R.A."/>
            <person name="Palmer L.E."/>
            <person name="de la Bastide M."/>
            <person name="Spiegel L."/>
            <person name="Nascimento L."/>
            <person name="Zutavern T."/>
            <person name="O'Shaughnessy A."/>
            <person name="Dike S."/>
            <person name="Dedhia N."/>
            <person name="Preston R."/>
            <person name="Balija V."/>
            <person name="McCombie W.R."/>
            <person name="Chow T."/>
            <person name="Chen H."/>
            <person name="Chung M."/>
            <person name="Chen C."/>
            <person name="Shaw J."/>
            <person name="Wu H."/>
            <person name="Hsiao K."/>
            <person name="Chao Y."/>
            <person name="Chu M."/>
            <person name="Cheng C."/>
            <person name="Hour A."/>
            <person name="Lee P."/>
            <person name="Lin S."/>
            <person name="Lin Y."/>
            <person name="Liou J."/>
            <person name="Liu S."/>
            <person name="Hsing Y."/>
            <person name="Raghuvanshi S."/>
            <person name="Mohanty A."/>
            <person name="Bharti A.K."/>
            <person name="Gaur A."/>
            <person name="Gupta V."/>
            <person name="Kumar D."/>
            <person name="Ravi V."/>
            <person name="Vij S."/>
            <person name="Kapur A."/>
            <person name="Khurana P."/>
            <person name="Khurana P."/>
            <person name="Khurana J.P."/>
            <person name="Tyagi A.K."/>
            <person name="Gaikwad K."/>
            <person name="Singh A."/>
            <person name="Dalal V."/>
            <person name="Srivastava S."/>
            <person name="Dixit A."/>
            <person name="Pal A.K."/>
            <person name="Ghazi I.A."/>
            <person name="Yadav M."/>
            <person name="Pandit A."/>
            <person name="Bhargava A."/>
            <person name="Sureshbabu K."/>
            <person name="Batra K."/>
            <person name="Sharma T.R."/>
            <person name="Mohapatra T."/>
            <person name="Singh N.K."/>
            <person name="Messing J."/>
            <person name="Nelson A.B."/>
            <person name="Fuks G."/>
            <person name="Kavchok S."/>
            <person name="Keizer G."/>
            <person name="Linton E."/>
            <person name="Llaca V."/>
            <person name="Song R."/>
            <person name="Tanyolac B."/>
            <person name="Young S."/>
            <person name="Ho-Il K."/>
            <person name="Hahn J.H."/>
            <person name="Sangsakoo G."/>
            <person name="Vanavichit A."/>
            <person name="de Mattos Luiz.A.T."/>
            <person name="Zimmer P.D."/>
            <person name="Malone G."/>
            <person name="Dellagostin O."/>
            <person name="de Oliveira A.C."/>
            <person name="Bevan M."/>
            <person name="Bancroft I."/>
            <person name="Minx P."/>
            <person name="Cordum H."/>
            <person name="Wilson R."/>
            <person name="Cheng Z."/>
            <person name="Jin W."/>
            <person name="Jiang J."/>
            <person name="Leong S.A."/>
            <person name="Iwama H."/>
            <person name="Gojobori T."/>
            <person name="Itoh T."/>
            <person name="Niimura Y."/>
            <person name="Fujii Y."/>
            <person name="Habara T."/>
            <person name="Sakai H."/>
            <person name="Sato Y."/>
            <person name="Wilson G."/>
            <person name="Kumar K."/>
            <person name="McCouch S."/>
            <person name="Juretic N."/>
            <person name="Hoen D."/>
            <person name="Wright S."/>
            <person name="Bruskiewich R."/>
            <person name="Bureau T."/>
            <person name="Miyao A."/>
            <person name="Hirochika H."/>
            <person name="Nishikawa T."/>
            <person name="Kadowaki K."/>
            <person name="Sugiura M."/>
            <person name="Burr B."/>
            <person name="Sasaki T."/>
        </authorList>
    </citation>
    <scope>NUCLEOTIDE SEQUENCE [LARGE SCALE GENOMIC DNA]</scope>
    <source>
        <strain evidence="4">cv. Nipponbare</strain>
    </source>
</reference>
<reference evidence="4" key="2">
    <citation type="journal article" date="2008" name="Nucleic Acids Res.">
        <title>The rice annotation project database (RAP-DB): 2008 update.</title>
        <authorList>
            <consortium name="The rice annotation project (RAP)"/>
        </authorList>
    </citation>
    <scope>GENOME REANNOTATION</scope>
    <source>
        <strain evidence="4">cv. Nipponbare</strain>
    </source>
</reference>
<gene>
    <name evidence="3" type="ORF">OSJNBa0095C07.23</name>
</gene>
<evidence type="ECO:0000256" key="1">
    <source>
        <dbReference type="SAM" id="MobiDB-lite"/>
    </source>
</evidence>
<protein>
    <submittedName>
        <fullName evidence="3">Uncharacterized protein</fullName>
    </submittedName>
</protein>
<keyword evidence="2" id="KW-0732">Signal</keyword>
<feature type="compositionally biased region" description="Basic and acidic residues" evidence="1">
    <location>
        <begin position="252"/>
        <end position="261"/>
    </location>
</feature>
<organism evidence="3 4">
    <name type="scientific">Oryza sativa subsp. japonica</name>
    <name type="common">Rice</name>
    <dbReference type="NCBI Taxonomy" id="39947"/>
    <lineage>
        <taxon>Eukaryota</taxon>
        <taxon>Viridiplantae</taxon>
        <taxon>Streptophyta</taxon>
        <taxon>Embryophyta</taxon>
        <taxon>Tracheophyta</taxon>
        <taxon>Spermatophyta</taxon>
        <taxon>Magnoliopsida</taxon>
        <taxon>Liliopsida</taxon>
        <taxon>Poales</taxon>
        <taxon>Poaceae</taxon>
        <taxon>BOP clade</taxon>
        <taxon>Oryzoideae</taxon>
        <taxon>Oryzeae</taxon>
        <taxon>Oryzinae</taxon>
        <taxon>Oryza</taxon>
        <taxon>Oryza sativa</taxon>
    </lineage>
</organism>
<evidence type="ECO:0000313" key="4">
    <source>
        <dbReference type="Proteomes" id="UP000000763"/>
    </source>
</evidence>
<sequence>MRTHRSSSSAVAAALSLCKVLLIVLALICTLHTASVDGDTIESQRCAAAGGKGGSGVQPRRHVSSGCGRKRKGRRKVAGSGGRRLCPEELSSSRGHHASEEERRGRGEDGLAGEKLGEDAGMQPVLQRSTATPYSVASRRSSGGRYQSVMMRLERLRPGGVKKVARPKSAILSTPVAVDEQVGALDVSMQHAPFMAAAELDEDMRHEALDLRLHEVQPRCGGEVMVHVLEDEVLLMILALICTLHTVPVDGAGRDRSRRSLDPNYRPSVPPGRPYTPTPPGCNAVYGCRNSPPSSP</sequence>
<evidence type="ECO:0000256" key="2">
    <source>
        <dbReference type="SAM" id="SignalP"/>
    </source>
</evidence>
<name>Q7G1N8_ORYSJ</name>